<organism evidence="1 2">
    <name type="scientific">Novipirellula rosea</name>
    <dbReference type="NCBI Taxonomy" id="1031540"/>
    <lineage>
        <taxon>Bacteria</taxon>
        <taxon>Pseudomonadati</taxon>
        <taxon>Planctomycetota</taxon>
        <taxon>Planctomycetia</taxon>
        <taxon>Pirellulales</taxon>
        <taxon>Pirellulaceae</taxon>
        <taxon>Novipirellula</taxon>
    </lineage>
</organism>
<dbReference type="Proteomes" id="UP001500840">
    <property type="component" value="Unassembled WGS sequence"/>
</dbReference>
<reference evidence="2" key="1">
    <citation type="journal article" date="2019" name="Int. J. Syst. Evol. Microbiol.">
        <title>The Global Catalogue of Microorganisms (GCM) 10K type strain sequencing project: providing services to taxonomists for standard genome sequencing and annotation.</title>
        <authorList>
            <consortium name="The Broad Institute Genomics Platform"/>
            <consortium name="The Broad Institute Genome Sequencing Center for Infectious Disease"/>
            <person name="Wu L."/>
            <person name="Ma J."/>
        </authorList>
    </citation>
    <scope>NUCLEOTIDE SEQUENCE [LARGE SCALE GENOMIC DNA]</scope>
    <source>
        <strain evidence="2">JCM 17759</strain>
    </source>
</reference>
<evidence type="ECO:0000313" key="1">
    <source>
        <dbReference type="EMBL" id="GAA4444265.1"/>
    </source>
</evidence>
<keyword evidence="2" id="KW-1185">Reference proteome</keyword>
<name>A0ABP8M6I3_9BACT</name>
<accession>A0ABP8M6I3</accession>
<comment type="caution">
    <text evidence="1">The sequence shown here is derived from an EMBL/GenBank/DDBJ whole genome shotgun (WGS) entry which is preliminary data.</text>
</comment>
<gene>
    <name evidence="1" type="ORF">GCM10023156_02380</name>
</gene>
<dbReference type="EMBL" id="BAABGA010000006">
    <property type="protein sequence ID" value="GAA4444265.1"/>
    <property type="molecule type" value="Genomic_DNA"/>
</dbReference>
<protein>
    <submittedName>
        <fullName evidence="1">Uncharacterized protein</fullName>
    </submittedName>
</protein>
<proteinExistence type="predicted"/>
<evidence type="ECO:0000313" key="2">
    <source>
        <dbReference type="Proteomes" id="UP001500840"/>
    </source>
</evidence>
<sequence>MQPQANRVPARRKHVRGNFEGNDAAWWGKPAIQSRLRFPGTHRPDYRRQIIRHTEYAGLNIDIRVSIQCRRFYDGIKPSPVARTQLTEAGEATELWMSICFLFKC</sequence>